<gene>
    <name evidence="1" type="ORF">SAMN05216290_3751</name>
</gene>
<dbReference type="STRING" id="1267423.SAMN05216290_3751"/>
<reference evidence="2" key="1">
    <citation type="submission" date="2016-10" db="EMBL/GenBank/DDBJ databases">
        <authorList>
            <person name="Varghese N."/>
            <person name="Submissions S."/>
        </authorList>
    </citation>
    <scope>NUCLEOTIDE SEQUENCE [LARGE SCALE GENOMIC DNA]</scope>
    <source>
        <strain evidence="2">CGMCC 1.12402</strain>
    </source>
</reference>
<dbReference type="InterPro" id="IPR025634">
    <property type="entry name" value="DUF4292"/>
</dbReference>
<sequence length="218" mass="25011">MLVQEIDYDYLSTRTKFKYKNGDDKTKATARMRIKKDSLIWFSLTPGVGIEAARGRITKDSLILVDRINKEYYAFSFAELSAQYNFQFSYNLFQSVLIGDLPIPRRKGDQVVKKGNNQVIIQTEGPLKINNTIGPKTARLENLYASTSESLNTLEIKYGEFKPLNEKAFANKALMILTYFTEGKKQQATVDIEHNRVQIEDSSLSFPFSIPDRYTLHK</sequence>
<evidence type="ECO:0000313" key="1">
    <source>
        <dbReference type="EMBL" id="SEW41458.1"/>
    </source>
</evidence>
<dbReference type="EMBL" id="FOIR01000004">
    <property type="protein sequence ID" value="SEW41458.1"/>
    <property type="molecule type" value="Genomic_DNA"/>
</dbReference>
<dbReference type="Proteomes" id="UP000199437">
    <property type="component" value="Unassembled WGS sequence"/>
</dbReference>
<dbReference type="AlphaFoldDB" id="A0A1I0RKG0"/>
<proteinExistence type="predicted"/>
<accession>A0A1I0RKG0</accession>
<dbReference type="Pfam" id="PF14125">
    <property type="entry name" value="DUF4292"/>
    <property type="match status" value="1"/>
</dbReference>
<evidence type="ECO:0000313" key="2">
    <source>
        <dbReference type="Proteomes" id="UP000199437"/>
    </source>
</evidence>
<evidence type="ECO:0008006" key="3">
    <source>
        <dbReference type="Google" id="ProtNLM"/>
    </source>
</evidence>
<name>A0A1I0RKG0_9BACT</name>
<keyword evidence="2" id="KW-1185">Reference proteome</keyword>
<protein>
    <recommendedName>
        <fullName evidence="3">DUF4292 domain-containing protein</fullName>
    </recommendedName>
</protein>
<organism evidence="1 2">
    <name type="scientific">Roseivirga pacifica</name>
    <dbReference type="NCBI Taxonomy" id="1267423"/>
    <lineage>
        <taxon>Bacteria</taxon>
        <taxon>Pseudomonadati</taxon>
        <taxon>Bacteroidota</taxon>
        <taxon>Cytophagia</taxon>
        <taxon>Cytophagales</taxon>
        <taxon>Roseivirgaceae</taxon>
        <taxon>Roseivirga</taxon>
    </lineage>
</organism>